<organism evidence="2 3">
    <name type="scientific">Maritimibacter harenae</name>
    <dbReference type="NCBI Taxonomy" id="2606218"/>
    <lineage>
        <taxon>Bacteria</taxon>
        <taxon>Pseudomonadati</taxon>
        <taxon>Pseudomonadota</taxon>
        <taxon>Alphaproteobacteria</taxon>
        <taxon>Rhodobacterales</taxon>
        <taxon>Roseobacteraceae</taxon>
        <taxon>Maritimibacter</taxon>
    </lineage>
</organism>
<accession>A0A845LZC4</accession>
<dbReference type="AlphaFoldDB" id="A0A845LZC4"/>
<name>A0A845LZC4_9RHOB</name>
<reference evidence="2 3" key="1">
    <citation type="submission" date="2019-12" db="EMBL/GenBank/DDBJ databases">
        <title>Maritimibacter sp. nov. sp. isolated from sea sand.</title>
        <authorList>
            <person name="Kim J."/>
            <person name="Jeong S.E."/>
            <person name="Jung H.S."/>
            <person name="Jeon C.O."/>
        </authorList>
    </citation>
    <scope>NUCLEOTIDE SEQUENCE [LARGE SCALE GENOMIC DNA]</scope>
    <source>
        <strain evidence="2 3">DP07</strain>
    </source>
</reference>
<dbReference type="EMBL" id="WTUX01000010">
    <property type="protein sequence ID" value="MZR12686.1"/>
    <property type="molecule type" value="Genomic_DNA"/>
</dbReference>
<proteinExistence type="predicted"/>
<evidence type="ECO:0000313" key="3">
    <source>
        <dbReference type="Proteomes" id="UP000467322"/>
    </source>
</evidence>
<sequence>MNRYPNALLVVGLGVSLAAATLIAAMLIAAVTPCQAEDSTWCYWDAAARGNGNGQSFVAAGPITLP</sequence>
<evidence type="ECO:0000313" key="2">
    <source>
        <dbReference type="EMBL" id="MZR12686.1"/>
    </source>
</evidence>
<gene>
    <name evidence="2" type="ORF">GQE99_06585</name>
</gene>
<protein>
    <submittedName>
        <fullName evidence="2">Uncharacterized protein</fullName>
    </submittedName>
</protein>
<keyword evidence="3" id="KW-1185">Reference proteome</keyword>
<comment type="caution">
    <text evidence="2">The sequence shown here is derived from an EMBL/GenBank/DDBJ whole genome shotgun (WGS) entry which is preliminary data.</text>
</comment>
<feature type="chain" id="PRO_5032838007" evidence="1">
    <location>
        <begin position="37"/>
        <end position="66"/>
    </location>
</feature>
<evidence type="ECO:0000256" key="1">
    <source>
        <dbReference type="SAM" id="SignalP"/>
    </source>
</evidence>
<feature type="signal peptide" evidence="1">
    <location>
        <begin position="1"/>
        <end position="36"/>
    </location>
</feature>
<dbReference type="Proteomes" id="UP000467322">
    <property type="component" value="Unassembled WGS sequence"/>
</dbReference>
<dbReference type="RefSeq" id="WP_161350789.1">
    <property type="nucleotide sequence ID" value="NZ_WTUX01000010.1"/>
</dbReference>
<keyword evidence="1" id="KW-0732">Signal</keyword>